<dbReference type="SMART" id="SM00409">
    <property type="entry name" value="IG"/>
    <property type="match status" value="1"/>
</dbReference>
<dbReference type="Ensembl" id="ENSACLT00000046611.1">
    <property type="protein sequence ID" value="ENSACLP00000071242.1"/>
    <property type="gene ID" value="ENSACLG00000033484.1"/>
</dbReference>
<dbReference type="InterPro" id="IPR036179">
    <property type="entry name" value="Ig-like_dom_sf"/>
</dbReference>
<feature type="chain" id="PRO_5044247643" description="Immunoglobulin domain-containing protein" evidence="4">
    <location>
        <begin position="27"/>
        <end position="306"/>
    </location>
</feature>
<dbReference type="SUPFAM" id="SSF48726">
    <property type="entry name" value="Immunoglobulin"/>
    <property type="match status" value="1"/>
</dbReference>
<dbReference type="Gene3D" id="2.60.40.10">
    <property type="entry name" value="Immunoglobulins"/>
    <property type="match status" value="1"/>
</dbReference>
<proteinExistence type="predicted"/>
<evidence type="ECO:0000313" key="6">
    <source>
        <dbReference type="Ensembl" id="ENSACLP00000071242.1"/>
    </source>
</evidence>
<dbReference type="PANTHER" id="PTHR11481">
    <property type="entry name" value="IMMUNOGLOBULIN FC RECEPTOR"/>
    <property type="match status" value="1"/>
</dbReference>
<feature type="domain" description="Immunoglobulin" evidence="5">
    <location>
        <begin position="148"/>
        <end position="221"/>
    </location>
</feature>
<sequence length="306" mass="33103">MKMRLLSVILLHGVCVLHLSALTVSAGELMEVKTISETPTRTQIHLLCLCICLSVTPDHKQFFSGSALAILTCVDGDGKTVDGWTVKRTRGTLTERCGAAEGLVIIKSLCQLKLRKPSDGAYFCESSSGQRSDEVNIIVSAGSLMLDIPSSPVWTGSNVTLLCQSREGKQGNSDFYKSVERIGFDPEGKWILINVQKSDEGLYSCSAGVDKKSPEFRLTVRDPPADPPPNVKAPSSTPITHSSRTSSPQSTSKKDPENTNKKKPRGNNKPKKQDEEDGWYWSPSSGPPLTASIMSGLVSVVLLVLV</sequence>
<reference evidence="6 7" key="1">
    <citation type="submission" date="2018-05" db="EMBL/GenBank/DDBJ databases">
        <authorList>
            <person name="Datahose"/>
        </authorList>
    </citation>
    <scope>NUCLEOTIDE SEQUENCE</scope>
</reference>
<keyword evidence="1 4" id="KW-0732">Signal</keyword>
<dbReference type="Proteomes" id="UP000265100">
    <property type="component" value="Chromosome 3"/>
</dbReference>
<evidence type="ECO:0000256" key="2">
    <source>
        <dbReference type="ARBA" id="ARBA00023157"/>
    </source>
</evidence>
<evidence type="ECO:0000313" key="7">
    <source>
        <dbReference type="Proteomes" id="UP000265100"/>
    </source>
</evidence>
<dbReference type="PANTHER" id="PTHR11481:SF64">
    <property type="entry name" value="FC RECEPTOR-LIKE PROTEIN 4"/>
    <property type="match status" value="1"/>
</dbReference>
<reference evidence="6" key="3">
    <citation type="submission" date="2025-08" db="UniProtKB">
        <authorList>
            <consortium name="Ensembl"/>
        </authorList>
    </citation>
    <scope>IDENTIFICATION</scope>
</reference>
<keyword evidence="7" id="KW-1185">Reference proteome</keyword>
<dbReference type="InterPro" id="IPR050488">
    <property type="entry name" value="Ig_Fc_receptor"/>
</dbReference>
<dbReference type="GO" id="GO:0007166">
    <property type="term" value="P:cell surface receptor signaling pathway"/>
    <property type="evidence" value="ECO:0007669"/>
    <property type="project" value="TreeGrafter"/>
</dbReference>
<name>A0AAX7UR49_ASTCA</name>
<feature type="compositionally biased region" description="Basic residues" evidence="3">
    <location>
        <begin position="261"/>
        <end position="270"/>
    </location>
</feature>
<keyword evidence="2" id="KW-1015">Disulfide bond</keyword>
<feature type="compositionally biased region" description="Basic and acidic residues" evidence="3">
    <location>
        <begin position="214"/>
        <end position="224"/>
    </location>
</feature>
<evidence type="ECO:0000256" key="3">
    <source>
        <dbReference type="SAM" id="MobiDB-lite"/>
    </source>
</evidence>
<reference evidence="6" key="4">
    <citation type="submission" date="2025-09" db="UniProtKB">
        <authorList>
            <consortium name="Ensembl"/>
        </authorList>
    </citation>
    <scope>IDENTIFICATION</scope>
</reference>
<feature type="signal peptide" evidence="4">
    <location>
        <begin position="1"/>
        <end position="26"/>
    </location>
</feature>
<feature type="region of interest" description="Disordered" evidence="3">
    <location>
        <begin position="214"/>
        <end position="286"/>
    </location>
</feature>
<accession>A0AAX7UR49</accession>
<feature type="compositionally biased region" description="Low complexity" evidence="3">
    <location>
        <begin position="240"/>
        <end position="251"/>
    </location>
</feature>
<dbReference type="InterPro" id="IPR013783">
    <property type="entry name" value="Ig-like_fold"/>
</dbReference>
<protein>
    <recommendedName>
        <fullName evidence="5">Immunoglobulin domain-containing protein</fullName>
    </recommendedName>
</protein>
<dbReference type="GeneTree" id="ENSGT01150000290081"/>
<dbReference type="GO" id="GO:0006955">
    <property type="term" value="P:immune response"/>
    <property type="evidence" value="ECO:0007669"/>
    <property type="project" value="TreeGrafter"/>
</dbReference>
<dbReference type="AlphaFoldDB" id="A0AAX7UR49"/>
<reference evidence="7" key="2">
    <citation type="submission" date="2023-03" db="EMBL/GenBank/DDBJ databases">
        <authorList>
            <consortium name="Wellcome Sanger Institute Data Sharing"/>
        </authorList>
    </citation>
    <scope>NUCLEOTIDE SEQUENCE [LARGE SCALE GENOMIC DNA]</scope>
</reference>
<dbReference type="InterPro" id="IPR003599">
    <property type="entry name" value="Ig_sub"/>
</dbReference>
<evidence type="ECO:0000259" key="5">
    <source>
        <dbReference type="SMART" id="SM00409"/>
    </source>
</evidence>
<evidence type="ECO:0000256" key="4">
    <source>
        <dbReference type="SAM" id="SignalP"/>
    </source>
</evidence>
<organism evidence="6 7">
    <name type="scientific">Astatotilapia calliptera</name>
    <name type="common">Eastern happy</name>
    <name type="synonym">Chromis callipterus</name>
    <dbReference type="NCBI Taxonomy" id="8154"/>
    <lineage>
        <taxon>Eukaryota</taxon>
        <taxon>Metazoa</taxon>
        <taxon>Chordata</taxon>
        <taxon>Craniata</taxon>
        <taxon>Vertebrata</taxon>
        <taxon>Euteleostomi</taxon>
        <taxon>Actinopterygii</taxon>
        <taxon>Neopterygii</taxon>
        <taxon>Teleostei</taxon>
        <taxon>Neoteleostei</taxon>
        <taxon>Acanthomorphata</taxon>
        <taxon>Ovalentaria</taxon>
        <taxon>Cichlomorphae</taxon>
        <taxon>Cichliformes</taxon>
        <taxon>Cichlidae</taxon>
        <taxon>African cichlids</taxon>
        <taxon>Pseudocrenilabrinae</taxon>
        <taxon>Haplochromini</taxon>
        <taxon>Astatotilapia</taxon>
    </lineage>
</organism>
<dbReference type="GO" id="GO:0004888">
    <property type="term" value="F:transmembrane signaling receptor activity"/>
    <property type="evidence" value="ECO:0007669"/>
    <property type="project" value="TreeGrafter"/>
</dbReference>
<dbReference type="GO" id="GO:0009897">
    <property type="term" value="C:external side of plasma membrane"/>
    <property type="evidence" value="ECO:0007669"/>
    <property type="project" value="TreeGrafter"/>
</dbReference>
<evidence type="ECO:0000256" key="1">
    <source>
        <dbReference type="ARBA" id="ARBA00022729"/>
    </source>
</evidence>